<dbReference type="PROSITE" id="PS50977">
    <property type="entry name" value="HTH_TETR_2"/>
    <property type="match status" value="1"/>
</dbReference>
<keyword evidence="1 2" id="KW-0238">DNA-binding</keyword>
<dbReference type="RefSeq" id="WP_149318657.1">
    <property type="nucleotide sequence ID" value="NZ_VWRN01000016.1"/>
</dbReference>
<protein>
    <submittedName>
        <fullName evidence="4">TetR/AcrR family transcriptional regulator</fullName>
    </submittedName>
</protein>
<evidence type="ECO:0000256" key="1">
    <source>
        <dbReference type="ARBA" id="ARBA00023125"/>
    </source>
</evidence>
<reference evidence="4 5" key="1">
    <citation type="submission" date="2019-09" db="EMBL/GenBank/DDBJ databases">
        <title>Isolation of a novel species in the genus Cupriavidus from patients with sepsis using whole genome sequencing.</title>
        <authorList>
            <person name="Kweon O.J."/>
            <person name="Lee M.-K."/>
        </authorList>
    </citation>
    <scope>NUCLEOTIDE SEQUENCE [LARGE SCALE GENOMIC DNA]</scope>
    <source>
        <strain evidence="4 5">MKL-01</strain>
    </source>
</reference>
<proteinExistence type="predicted"/>
<dbReference type="EMBL" id="VWRN01000016">
    <property type="protein sequence ID" value="KAA6129813.1"/>
    <property type="molecule type" value="Genomic_DNA"/>
</dbReference>
<keyword evidence="5" id="KW-1185">Reference proteome</keyword>
<gene>
    <name evidence="4" type="ORF">F1599_04620</name>
</gene>
<evidence type="ECO:0000313" key="4">
    <source>
        <dbReference type="EMBL" id="KAA6129813.1"/>
    </source>
</evidence>
<dbReference type="AlphaFoldDB" id="A0A5M8B2D5"/>
<comment type="caution">
    <text evidence="4">The sequence shown here is derived from an EMBL/GenBank/DDBJ whole genome shotgun (WGS) entry which is preliminary data.</text>
</comment>
<dbReference type="Gene3D" id="1.10.357.10">
    <property type="entry name" value="Tetracycline Repressor, domain 2"/>
    <property type="match status" value="1"/>
</dbReference>
<dbReference type="GO" id="GO:0003677">
    <property type="term" value="F:DNA binding"/>
    <property type="evidence" value="ECO:0007669"/>
    <property type="project" value="UniProtKB-UniRule"/>
</dbReference>
<evidence type="ECO:0000256" key="2">
    <source>
        <dbReference type="PROSITE-ProRule" id="PRU00335"/>
    </source>
</evidence>
<sequence length="227" mass="24620">MTPASPFPLPGTARSAFPALDTRSLLHAPKRQRARDTEQSLLAAGRTLLATRDFEAISVAQIVAACELSVGAFYGRFRDKAAFFEALQTAAVHEAQQAMAHHLASSRCAALPTAVLLDKAMRLLVRGCRAQRGLLRAALQQAGARPQAWQPHGDCATAFADRMVALLVPRLGDDTRAEAKVRFAMQAVFGMLVNALLHDPLPVRLDDDELPVQMARLIGSYLAPMRD</sequence>
<name>A0A5M8B2D5_9BURK</name>
<dbReference type="Proteomes" id="UP000324324">
    <property type="component" value="Unassembled WGS sequence"/>
</dbReference>
<dbReference type="SUPFAM" id="SSF46689">
    <property type="entry name" value="Homeodomain-like"/>
    <property type="match status" value="1"/>
</dbReference>
<organism evidence="4 5">
    <name type="scientific">Cupriavidus cauae</name>
    <dbReference type="NCBI Taxonomy" id="2608999"/>
    <lineage>
        <taxon>Bacteria</taxon>
        <taxon>Pseudomonadati</taxon>
        <taxon>Pseudomonadota</taxon>
        <taxon>Betaproteobacteria</taxon>
        <taxon>Burkholderiales</taxon>
        <taxon>Burkholderiaceae</taxon>
        <taxon>Cupriavidus</taxon>
    </lineage>
</organism>
<dbReference type="InterPro" id="IPR009057">
    <property type="entry name" value="Homeodomain-like_sf"/>
</dbReference>
<evidence type="ECO:0000259" key="3">
    <source>
        <dbReference type="PROSITE" id="PS50977"/>
    </source>
</evidence>
<dbReference type="Pfam" id="PF00440">
    <property type="entry name" value="TetR_N"/>
    <property type="match status" value="1"/>
</dbReference>
<dbReference type="InterPro" id="IPR001647">
    <property type="entry name" value="HTH_TetR"/>
</dbReference>
<accession>A0A5M8B2D5</accession>
<evidence type="ECO:0000313" key="5">
    <source>
        <dbReference type="Proteomes" id="UP000324324"/>
    </source>
</evidence>
<feature type="domain" description="HTH tetR-type" evidence="3">
    <location>
        <begin position="35"/>
        <end position="95"/>
    </location>
</feature>
<feature type="DNA-binding region" description="H-T-H motif" evidence="2">
    <location>
        <begin position="58"/>
        <end position="77"/>
    </location>
</feature>